<keyword evidence="3" id="KW-1185">Reference proteome</keyword>
<proteinExistence type="predicted"/>
<protein>
    <submittedName>
        <fullName evidence="2">Uncharacterized protein</fullName>
    </submittedName>
</protein>
<feature type="region of interest" description="Disordered" evidence="1">
    <location>
        <begin position="25"/>
        <end position="66"/>
    </location>
</feature>
<sequence length="125" mass="13808">MVELVRLEICKELDDTWAWVALGPERRPDAAAGTPKVAKGAPDVDEGAQAVPAPVQAPQPPPAAQGRTIPQRLARLEEEVYGFQGSVAEQRDVLDSMAWDFSRFTTWTITSLSLMMDQSRVSNWK</sequence>
<comment type="caution">
    <text evidence="2">The sequence shown here is derived from an EMBL/GenBank/DDBJ whole genome shotgun (WGS) entry which is preliminary data.</text>
</comment>
<evidence type="ECO:0000313" key="3">
    <source>
        <dbReference type="Proteomes" id="UP001151760"/>
    </source>
</evidence>
<reference evidence="2" key="2">
    <citation type="submission" date="2022-01" db="EMBL/GenBank/DDBJ databases">
        <authorList>
            <person name="Yamashiro T."/>
            <person name="Shiraishi A."/>
            <person name="Satake H."/>
            <person name="Nakayama K."/>
        </authorList>
    </citation>
    <scope>NUCLEOTIDE SEQUENCE</scope>
</reference>
<gene>
    <name evidence="2" type="ORF">Tco_0752063</name>
</gene>
<accession>A0ABQ4Z8J8</accession>
<evidence type="ECO:0000313" key="2">
    <source>
        <dbReference type="EMBL" id="GJS85522.1"/>
    </source>
</evidence>
<dbReference type="Proteomes" id="UP001151760">
    <property type="component" value="Unassembled WGS sequence"/>
</dbReference>
<reference evidence="2" key="1">
    <citation type="journal article" date="2022" name="Int. J. Mol. Sci.">
        <title>Draft Genome of Tanacetum Coccineum: Genomic Comparison of Closely Related Tanacetum-Family Plants.</title>
        <authorList>
            <person name="Yamashiro T."/>
            <person name="Shiraishi A."/>
            <person name="Nakayama K."/>
            <person name="Satake H."/>
        </authorList>
    </citation>
    <scope>NUCLEOTIDE SEQUENCE</scope>
</reference>
<name>A0ABQ4Z8J8_9ASTR</name>
<organism evidence="2 3">
    <name type="scientific">Tanacetum coccineum</name>
    <dbReference type="NCBI Taxonomy" id="301880"/>
    <lineage>
        <taxon>Eukaryota</taxon>
        <taxon>Viridiplantae</taxon>
        <taxon>Streptophyta</taxon>
        <taxon>Embryophyta</taxon>
        <taxon>Tracheophyta</taxon>
        <taxon>Spermatophyta</taxon>
        <taxon>Magnoliopsida</taxon>
        <taxon>eudicotyledons</taxon>
        <taxon>Gunneridae</taxon>
        <taxon>Pentapetalae</taxon>
        <taxon>asterids</taxon>
        <taxon>campanulids</taxon>
        <taxon>Asterales</taxon>
        <taxon>Asteraceae</taxon>
        <taxon>Asteroideae</taxon>
        <taxon>Anthemideae</taxon>
        <taxon>Anthemidinae</taxon>
        <taxon>Tanacetum</taxon>
    </lineage>
</organism>
<evidence type="ECO:0000256" key="1">
    <source>
        <dbReference type="SAM" id="MobiDB-lite"/>
    </source>
</evidence>
<dbReference type="EMBL" id="BQNB010011056">
    <property type="protein sequence ID" value="GJS85522.1"/>
    <property type="molecule type" value="Genomic_DNA"/>
</dbReference>